<reference evidence="1 2" key="1">
    <citation type="submission" date="2013-10" db="EMBL/GenBank/DDBJ databases">
        <title>Salinisphaera japonica YTM-1 Genome Sequencing.</title>
        <authorList>
            <person name="Lai Q."/>
            <person name="Li C."/>
            <person name="Shao Z."/>
        </authorList>
    </citation>
    <scope>NUCLEOTIDE SEQUENCE [LARGE SCALE GENOMIC DNA]</scope>
    <source>
        <strain evidence="1 2">YTM-1</strain>
    </source>
</reference>
<comment type="caution">
    <text evidence="1">The sequence shown here is derived from an EMBL/GenBank/DDBJ whole genome shotgun (WGS) entry which is preliminary data.</text>
</comment>
<protein>
    <submittedName>
        <fullName evidence="1">Uncharacterized protein</fullName>
    </submittedName>
</protein>
<dbReference type="InParanoid" id="A0A423PJ88"/>
<dbReference type="AlphaFoldDB" id="A0A423PJ88"/>
<dbReference type="Proteomes" id="UP000285310">
    <property type="component" value="Unassembled WGS sequence"/>
</dbReference>
<gene>
    <name evidence="1" type="ORF">SAJA_12620</name>
</gene>
<accession>A0A423PJ88</accession>
<evidence type="ECO:0000313" key="1">
    <source>
        <dbReference type="EMBL" id="ROO25657.1"/>
    </source>
</evidence>
<organism evidence="1 2">
    <name type="scientific">Salinisphaera japonica YTM-1</name>
    <dbReference type="NCBI Taxonomy" id="1209778"/>
    <lineage>
        <taxon>Bacteria</taxon>
        <taxon>Pseudomonadati</taxon>
        <taxon>Pseudomonadota</taxon>
        <taxon>Gammaproteobacteria</taxon>
        <taxon>Salinisphaerales</taxon>
        <taxon>Salinisphaeraceae</taxon>
        <taxon>Salinisphaera</taxon>
    </lineage>
</organism>
<sequence length="40" mass="4323">MAAFICGLRRVPISHRDAGVAIGQRLRFTISYADGCESAI</sequence>
<dbReference type="EMBL" id="AYKG01000045">
    <property type="protein sequence ID" value="ROO25657.1"/>
    <property type="molecule type" value="Genomic_DNA"/>
</dbReference>
<proteinExistence type="predicted"/>
<keyword evidence="2" id="KW-1185">Reference proteome</keyword>
<evidence type="ECO:0000313" key="2">
    <source>
        <dbReference type="Proteomes" id="UP000285310"/>
    </source>
</evidence>
<name>A0A423PJ88_9GAMM</name>